<keyword evidence="3" id="KW-1003">Cell membrane</keyword>
<protein>
    <submittedName>
        <fullName evidence="8">Na+/H+ antiporter subunit C</fullName>
    </submittedName>
</protein>
<comment type="similarity">
    <text evidence="2">Belongs to the CPA3 antiporters (TC 2.A.63) subunit C family.</text>
</comment>
<organism evidence="8 9">
    <name type="scientific">Exilibacterium tricleocarpae</name>
    <dbReference type="NCBI Taxonomy" id="2591008"/>
    <lineage>
        <taxon>Bacteria</taxon>
        <taxon>Pseudomonadati</taxon>
        <taxon>Pseudomonadota</taxon>
        <taxon>Gammaproteobacteria</taxon>
        <taxon>Cellvibrionales</taxon>
        <taxon>Cellvibrionaceae</taxon>
        <taxon>Exilibacterium</taxon>
    </lineage>
</organism>
<dbReference type="InterPro" id="IPR039428">
    <property type="entry name" value="NUOK/Mnh_C1-like"/>
</dbReference>
<keyword evidence="5 7" id="KW-1133">Transmembrane helix</keyword>
<accession>A0A545U6L8</accession>
<keyword evidence="4 7" id="KW-0812">Transmembrane</keyword>
<dbReference type="PANTHER" id="PTHR34583">
    <property type="entry name" value="ANTIPORTER SUBUNIT MNHC2-RELATED"/>
    <property type="match status" value="1"/>
</dbReference>
<dbReference type="OrthoDB" id="1494613at2"/>
<dbReference type="Gene3D" id="1.10.287.3510">
    <property type="match status" value="1"/>
</dbReference>
<comment type="subcellular location">
    <subcellularLocation>
        <location evidence="1">Cell membrane</location>
        <topology evidence="1">Multi-pass membrane protein</topology>
    </subcellularLocation>
</comment>
<dbReference type="EMBL" id="VHSG01000004">
    <property type="protein sequence ID" value="TQV85119.1"/>
    <property type="molecule type" value="Genomic_DNA"/>
</dbReference>
<proteinExistence type="inferred from homology"/>
<feature type="transmembrane region" description="Helical" evidence="7">
    <location>
        <begin position="6"/>
        <end position="25"/>
    </location>
</feature>
<dbReference type="PANTHER" id="PTHR34583:SF2">
    <property type="entry name" value="ANTIPORTER SUBUNIT MNHC2-RELATED"/>
    <property type="match status" value="1"/>
</dbReference>
<evidence type="ECO:0000256" key="3">
    <source>
        <dbReference type="ARBA" id="ARBA00022475"/>
    </source>
</evidence>
<feature type="transmembrane region" description="Helical" evidence="7">
    <location>
        <begin position="63"/>
        <end position="89"/>
    </location>
</feature>
<evidence type="ECO:0000256" key="4">
    <source>
        <dbReference type="ARBA" id="ARBA00022692"/>
    </source>
</evidence>
<dbReference type="GO" id="GO:0005886">
    <property type="term" value="C:plasma membrane"/>
    <property type="evidence" value="ECO:0007669"/>
    <property type="project" value="UniProtKB-SubCell"/>
</dbReference>
<dbReference type="RefSeq" id="WP_142902666.1">
    <property type="nucleotide sequence ID" value="NZ_ML660088.1"/>
</dbReference>
<comment type="caution">
    <text evidence="8">The sequence shown here is derived from an EMBL/GenBank/DDBJ whole genome shotgun (WGS) entry which is preliminary data.</text>
</comment>
<feature type="transmembrane region" description="Helical" evidence="7">
    <location>
        <begin position="32"/>
        <end position="51"/>
    </location>
</feature>
<dbReference type="Proteomes" id="UP000319732">
    <property type="component" value="Unassembled WGS sequence"/>
</dbReference>
<evidence type="ECO:0000256" key="6">
    <source>
        <dbReference type="ARBA" id="ARBA00023136"/>
    </source>
</evidence>
<dbReference type="Pfam" id="PF00420">
    <property type="entry name" value="Oxidored_q2"/>
    <property type="match status" value="1"/>
</dbReference>
<sequence length="99" mass="10354">MTQDLFYSICGIALFGIGLYGLLIPPHILQKILAVNVMGTGVFMVLIATAQSRAPAIDPVPHAMVLTGIVVAVAGTALALSLVCRIYALSDDTEQDAGR</sequence>
<evidence type="ECO:0000256" key="2">
    <source>
        <dbReference type="ARBA" id="ARBA00010388"/>
    </source>
</evidence>
<dbReference type="AlphaFoldDB" id="A0A545U6L8"/>
<dbReference type="InterPro" id="IPR050601">
    <property type="entry name" value="CPA3_antiporter_subunitC"/>
</dbReference>
<keyword evidence="6 7" id="KW-0472">Membrane</keyword>
<evidence type="ECO:0000313" key="9">
    <source>
        <dbReference type="Proteomes" id="UP000319732"/>
    </source>
</evidence>
<reference evidence="8 9" key="1">
    <citation type="submission" date="2019-06" db="EMBL/GenBank/DDBJ databases">
        <title>Whole genome sequence for Cellvibrionaceae sp. R142.</title>
        <authorList>
            <person name="Wang G."/>
        </authorList>
    </citation>
    <scope>NUCLEOTIDE SEQUENCE [LARGE SCALE GENOMIC DNA]</scope>
    <source>
        <strain evidence="8 9">R142</strain>
    </source>
</reference>
<gene>
    <name evidence="8" type="ORF">FKG94_02710</name>
</gene>
<keyword evidence="9" id="KW-1185">Reference proteome</keyword>
<evidence type="ECO:0000256" key="5">
    <source>
        <dbReference type="ARBA" id="ARBA00022989"/>
    </source>
</evidence>
<name>A0A545U6L8_9GAMM</name>
<evidence type="ECO:0000313" key="8">
    <source>
        <dbReference type="EMBL" id="TQV85119.1"/>
    </source>
</evidence>
<evidence type="ECO:0000256" key="1">
    <source>
        <dbReference type="ARBA" id="ARBA00004651"/>
    </source>
</evidence>
<evidence type="ECO:0000256" key="7">
    <source>
        <dbReference type="SAM" id="Phobius"/>
    </source>
</evidence>